<name>A0ABU1S9T5_9MICO</name>
<evidence type="ECO:0000313" key="4">
    <source>
        <dbReference type="EMBL" id="MDR6866355.1"/>
    </source>
</evidence>
<dbReference type="InterPro" id="IPR025646">
    <property type="entry name" value="DUF4350"/>
</dbReference>
<organism evidence="4 5">
    <name type="scientific">Microbacterium resistens</name>
    <dbReference type="NCBI Taxonomy" id="156977"/>
    <lineage>
        <taxon>Bacteria</taxon>
        <taxon>Bacillati</taxon>
        <taxon>Actinomycetota</taxon>
        <taxon>Actinomycetes</taxon>
        <taxon>Micrococcales</taxon>
        <taxon>Microbacteriaceae</taxon>
        <taxon>Microbacterium</taxon>
    </lineage>
</organism>
<feature type="domain" description="DUF4350" evidence="3">
    <location>
        <begin position="70"/>
        <end position="233"/>
    </location>
</feature>
<feature type="transmembrane region" description="Helical" evidence="2">
    <location>
        <begin position="34"/>
        <end position="56"/>
    </location>
</feature>
<evidence type="ECO:0000259" key="3">
    <source>
        <dbReference type="Pfam" id="PF14258"/>
    </source>
</evidence>
<protein>
    <recommendedName>
        <fullName evidence="3">DUF4350 domain-containing protein</fullName>
    </recommendedName>
</protein>
<dbReference type="Pfam" id="PF14258">
    <property type="entry name" value="DUF4350"/>
    <property type="match status" value="1"/>
</dbReference>
<dbReference type="RefSeq" id="WP_310018076.1">
    <property type="nucleotide sequence ID" value="NZ_JAVDUM010000003.1"/>
</dbReference>
<evidence type="ECO:0000256" key="2">
    <source>
        <dbReference type="SAM" id="Phobius"/>
    </source>
</evidence>
<feature type="region of interest" description="Disordered" evidence="1">
    <location>
        <begin position="1"/>
        <end position="21"/>
    </location>
</feature>
<accession>A0ABU1S9T5</accession>
<dbReference type="Proteomes" id="UP001259347">
    <property type="component" value="Unassembled WGS sequence"/>
</dbReference>
<keyword evidence="2" id="KW-0472">Membrane</keyword>
<evidence type="ECO:0000256" key="1">
    <source>
        <dbReference type="SAM" id="MobiDB-lite"/>
    </source>
</evidence>
<reference evidence="4 5" key="1">
    <citation type="submission" date="2023-07" db="EMBL/GenBank/DDBJ databases">
        <title>Sorghum-associated microbial communities from plants grown in Nebraska, USA.</title>
        <authorList>
            <person name="Schachtman D."/>
        </authorList>
    </citation>
    <scope>NUCLEOTIDE SEQUENCE [LARGE SCALE GENOMIC DNA]</scope>
    <source>
        <strain evidence="4 5">2980</strain>
    </source>
</reference>
<gene>
    <name evidence="4" type="ORF">J2Y69_000947</name>
</gene>
<dbReference type="EMBL" id="JAVDUM010000003">
    <property type="protein sequence ID" value="MDR6866355.1"/>
    <property type="molecule type" value="Genomic_DNA"/>
</dbReference>
<keyword evidence="5" id="KW-1185">Reference proteome</keyword>
<keyword evidence="2" id="KW-0812">Transmembrane</keyword>
<feature type="transmembrane region" description="Helical" evidence="2">
    <location>
        <begin position="266"/>
        <end position="285"/>
    </location>
</feature>
<proteinExistence type="predicted"/>
<sequence length="406" mass="41579">MTTTASPPSSPSAPSADSASAATIVRTPGRGRRAIAWTVIVAAVIGLALLGLQVAATAPAIRSGFDPEVRGPAGAQALAEILRQQGVEVVVTRDRAAAAAAARSGATLAMSDPYALSDDAVRELVDVAGTTVVLTVSSRMLRLLDLGDYGSGGPEMADASCSLPEFARVGRIDPGQQLTPASGVTACFGDDGTGAVLVSDDDGRRRTIVDGSRLLSNEHLAENGNAALGLALLGQHGKLVWYVPSFEDSDLEGLAPDDTLGSLTPAWVTPAILMLIAAAVAGAVWRGRRFGPLVTESLPVTVRASETMRGRARLTAKAADAPHAAEALRDGVSARLAARLGIALGAGPQTIADAAADRIRATRASVRELLAGPLPQTDPELVAYARALAALETAVDDVVRTERSTP</sequence>
<comment type="caution">
    <text evidence="4">The sequence shown here is derived from an EMBL/GenBank/DDBJ whole genome shotgun (WGS) entry which is preliminary data.</text>
</comment>
<keyword evidence="2" id="KW-1133">Transmembrane helix</keyword>
<evidence type="ECO:0000313" key="5">
    <source>
        <dbReference type="Proteomes" id="UP001259347"/>
    </source>
</evidence>